<dbReference type="EMBL" id="GBRH01267899">
    <property type="protein sequence ID" value="JAD29996.1"/>
    <property type="molecule type" value="Transcribed_RNA"/>
</dbReference>
<accession>A0A0A8YTU7</accession>
<sequence length="88" mass="9945">MRLGRLVGSMRERASAQRPEQVVHAQGGNLANILGPMDAKKSPNTRRSNFDKHYQVLKSSTKHHLLPFGSVMGQEVKDKRNQKTPWPL</sequence>
<proteinExistence type="predicted"/>
<organism evidence="2">
    <name type="scientific">Arundo donax</name>
    <name type="common">Giant reed</name>
    <name type="synonym">Donax arundinaceus</name>
    <dbReference type="NCBI Taxonomy" id="35708"/>
    <lineage>
        <taxon>Eukaryota</taxon>
        <taxon>Viridiplantae</taxon>
        <taxon>Streptophyta</taxon>
        <taxon>Embryophyta</taxon>
        <taxon>Tracheophyta</taxon>
        <taxon>Spermatophyta</taxon>
        <taxon>Magnoliopsida</taxon>
        <taxon>Liliopsida</taxon>
        <taxon>Poales</taxon>
        <taxon>Poaceae</taxon>
        <taxon>PACMAD clade</taxon>
        <taxon>Arundinoideae</taxon>
        <taxon>Arundineae</taxon>
        <taxon>Arundo</taxon>
    </lineage>
</organism>
<evidence type="ECO:0000313" key="2">
    <source>
        <dbReference type="EMBL" id="JAD29996.1"/>
    </source>
</evidence>
<evidence type="ECO:0000256" key="1">
    <source>
        <dbReference type="SAM" id="MobiDB-lite"/>
    </source>
</evidence>
<reference evidence="2" key="2">
    <citation type="journal article" date="2015" name="Data Brief">
        <title>Shoot transcriptome of the giant reed, Arundo donax.</title>
        <authorList>
            <person name="Barrero R.A."/>
            <person name="Guerrero F.D."/>
            <person name="Moolhuijzen P."/>
            <person name="Goolsby J.A."/>
            <person name="Tidwell J."/>
            <person name="Bellgard S.E."/>
            <person name="Bellgard M.I."/>
        </authorList>
    </citation>
    <scope>NUCLEOTIDE SEQUENCE</scope>
    <source>
        <tissue evidence="2">Shoot tissue taken approximately 20 cm above the soil surface</tissue>
    </source>
</reference>
<dbReference type="AlphaFoldDB" id="A0A0A8YTU7"/>
<reference evidence="2" key="1">
    <citation type="submission" date="2014-09" db="EMBL/GenBank/DDBJ databases">
        <authorList>
            <person name="Magalhaes I.L.F."/>
            <person name="Oliveira U."/>
            <person name="Santos F.R."/>
            <person name="Vidigal T.H.D.A."/>
            <person name="Brescovit A.D."/>
            <person name="Santos A.J."/>
        </authorList>
    </citation>
    <scope>NUCLEOTIDE SEQUENCE</scope>
    <source>
        <tissue evidence="2">Shoot tissue taken approximately 20 cm above the soil surface</tissue>
    </source>
</reference>
<name>A0A0A8YTU7_ARUDO</name>
<protein>
    <submittedName>
        <fullName evidence="2">Uncharacterized protein</fullName>
    </submittedName>
</protein>
<feature type="region of interest" description="Disordered" evidence="1">
    <location>
        <begin position="68"/>
        <end position="88"/>
    </location>
</feature>
<feature type="region of interest" description="Disordered" evidence="1">
    <location>
        <begin position="1"/>
        <end position="22"/>
    </location>
</feature>